<keyword evidence="8" id="KW-0863">Zinc-finger</keyword>
<evidence type="ECO:0000256" key="12">
    <source>
        <dbReference type="ARBA" id="ARBA00023015"/>
    </source>
</evidence>
<dbReference type="GO" id="GO:0072344">
    <property type="term" value="P:rescue of stalled ribosome"/>
    <property type="evidence" value="ECO:0007669"/>
    <property type="project" value="InterPro"/>
</dbReference>
<evidence type="ECO:0000256" key="16">
    <source>
        <dbReference type="ARBA" id="ARBA00055901"/>
    </source>
</evidence>
<dbReference type="AlphaFoldDB" id="A0A5N5ST80"/>
<organism evidence="21 22">
    <name type="scientific">Armadillidium nasatum</name>
    <dbReference type="NCBI Taxonomy" id="96803"/>
    <lineage>
        <taxon>Eukaryota</taxon>
        <taxon>Metazoa</taxon>
        <taxon>Ecdysozoa</taxon>
        <taxon>Arthropoda</taxon>
        <taxon>Crustacea</taxon>
        <taxon>Multicrustacea</taxon>
        <taxon>Malacostraca</taxon>
        <taxon>Eumalacostraca</taxon>
        <taxon>Peracarida</taxon>
        <taxon>Isopoda</taxon>
        <taxon>Oniscidea</taxon>
        <taxon>Crinocheta</taxon>
        <taxon>Armadillidiidae</taxon>
        <taxon>Armadillidium</taxon>
    </lineage>
</organism>
<gene>
    <name evidence="21" type="primary">TRIP4</name>
    <name evidence="21" type="ORF">Anas_06708</name>
</gene>
<evidence type="ECO:0000313" key="22">
    <source>
        <dbReference type="Proteomes" id="UP000326759"/>
    </source>
</evidence>
<keyword evidence="13" id="KW-0804">Transcription</keyword>
<keyword evidence="9" id="KW-0862">Zinc</keyword>
<evidence type="ECO:0000256" key="4">
    <source>
        <dbReference type="ARBA" id="ARBA00022490"/>
    </source>
</evidence>
<evidence type="ECO:0000256" key="2">
    <source>
        <dbReference type="ARBA" id="ARBA00004300"/>
    </source>
</evidence>
<protein>
    <recommendedName>
        <fullName evidence="18">Activating signal cointegrator 1</fullName>
    </recommendedName>
    <alternativeName>
        <fullName evidence="19">Thyroid receptor-interacting protein 4</fullName>
    </alternativeName>
</protein>
<comment type="subcellular location">
    <subcellularLocation>
        <location evidence="2">Cytoplasm</location>
        <location evidence="2">Cytoskeleton</location>
        <location evidence="2">Microtubule organizing center</location>
        <location evidence="2">Centrosome</location>
    </subcellularLocation>
    <subcellularLocation>
        <location evidence="3">Cytoplasm</location>
        <location evidence="3">Cytosol</location>
    </subcellularLocation>
    <subcellularLocation>
        <location evidence="1">Nucleus</location>
    </subcellularLocation>
</comment>
<evidence type="ECO:0000256" key="9">
    <source>
        <dbReference type="ARBA" id="ARBA00022833"/>
    </source>
</evidence>
<dbReference type="InterPro" id="IPR007374">
    <property type="entry name" value="ASCH_domain"/>
</dbReference>
<evidence type="ECO:0000256" key="13">
    <source>
        <dbReference type="ARBA" id="ARBA00023163"/>
    </source>
</evidence>
<dbReference type="Pfam" id="PF06221">
    <property type="entry name" value="zf-C2HC5"/>
    <property type="match status" value="1"/>
</dbReference>
<keyword evidence="5" id="KW-1017">Isopeptide bond</keyword>
<keyword evidence="10" id="KW-0832">Ubl conjugation</keyword>
<evidence type="ECO:0000256" key="14">
    <source>
        <dbReference type="ARBA" id="ARBA00023212"/>
    </source>
</evidence>
<dbReference type="InterPro" id="IPR009349">
    <property type="entry name" value="TRIP4/RQT4_C2HC5_Znf"/>
</dbReference>
<evidence type="ECO:0000256" key="1">
    <source>
        <dbReference type="ARBA" id="ARBA00004123"/>
    </source>
</evidence>
<evidence type="ECO:0000256" key="3">
    <source>
        <dbReference type="ARBA" id="ARBA00004514"/>
    </source>
</evidence>
<evidence type="ECO:0000256" key="6">
    <source>
        <dbReference type="ARBA" id="ARBA00022553"/>
    </source>
</evidence>
<sequence>MINLESWAAIELSRFGYQSPKEIVSYLFQDEKESSIEEYLNAVLDKEDPEHLKFINEFLQRYNELKSPVGPGFYRKPDFDDKSKIDNGRLKSKEKPIAAIQNKTQNNTVVSGTKKKNKYVSLYSEEGHNKDVVLLPGRNKCDCQASKHKLINNCMKCGRIVCEQEGSGPCAFCQNLVISKEEQEIIDRGTKKSESLHNKLMHSKKVIDNDESVTKGLQRAIDHKNKLLEYDKTSEKRTKVFDDENDYFQSGSRWINPADREKLQKYEEEMKQKKYDKSNTKYTIDLLGRKVVNKEETMIYNPDDPFLNEIFNDGKADIYSYGENEELCQLLNLPRPVYVETIINNSITSKICNISNNGLQRIQDKELQEMRDEGMCLSMHQPWASLLIAGIKIHEGRTWYHSHRGRLWIASTSKVPTPQDITQLEQTYRIILKDENLTFPKHYPSGCLLGCVDVIDVLPQEEYRRQFPEGESDSPYVFVCENPQEMIIKFPIKGKHKIYKLEGKIHEAAMKSLKMM</sequence>
<proteinExistence type="predicted"/>
<reference evidence="21 22" key="1">
    <citation type="journal article" date="2019" name="PLoS Biol.">
        <title>Sex chromosomes control vertical transmission of feminizing Wolbachia symbionts in an isopod.</title>
        <authorList>
            <person name="Becking T."/>
            <person name="Chebbi M.A."/>
            <person name="Giraud I."/>
            <person name="Moumen B."/>
            <person name="Laverre T."/>
            <person name="Caubet Y."/>
            <person name="Peccoud J."/>
            <person name="Gilbert C."/>
            <person name="Cordaux R."/>
        </authorList>
    </citation>
    <scope>NUCLEOTIDE SEQUENCE [LARGE SCALE GENOMIC DNA]</scope>
    <source>
        <strain evidence="21">ANa2</strain>
        <tissue evidence="21">Whole body excluding digestive tract and cuticle</tissue>
    </source>
</reference>
<dbReference type="SUPFAM" id="SSF88697">
    <property type="entry name" value="PUA domain-like"/>
    <property type="match status" value="1"/>
</dbReference>
<keyword evidence="15" id="KW-0539">Nucleus</keyword>
<comment type="caution">
    <text evidence="21">The sequence shown here is derived from an EMBL/GenBank/DDBJ whole genome shotgun (WGS) entry which is preliminary data.</text>
</comment>
<evidence type="ECO:0000256" key="18">
    <source>
        <dbReference type="ARBA" id="ARBA00070627"/>
    </source>
</evidence>
<dbReference type="FunFam" id="2.30.130.30:FF:000004">
    <property type="entry name" value="Activating signal cointegrator 1"/>
    <property type="match status" value="1"/>
</dbReference>
<evidence type="ECO:0000313" key="21">
    <source>
        <dbReference type="EMBL" id="KAB7497207.1"/>
    </source>
</evidence>
<keyword evidence="11" id="KW-0007">Acetylation</keyword>
<evidence type="ECO:0000256" key="11">
    <source>
        <dbReference type="ARBA" id="ARBA00022990"/>
    </source>
</evidence>
<dbReference type="GO" id="GO:0180022">
    <property type="term" value="C:RQC-trigger complex"/>
    <property type="evidence" value="ECO:0007669"/>
    <property type="project" value="InterPro"/>
</dbReference>
<dbReference type="PANTHER" id="PTHR12963">
    <property type="entry name" value="THYROID RECEPTOR INTERACTING PROTEIN RELATED"/>
    <property type="match status" value="1"/>
</dbReference>
<dbReference type="InterPro" id="IPR039128">
    <property type="entry name" value="TRIP4-like"/>
</dbReference>
<dbReference type="GO" id="GO:0008270">
    <property type="term" value="F:zinc ion binding"/>
    <property type="evidence" value="ECO:0007669"/>
    <property type="project" value="UniProtKB-KW"/>
</dbReference>
<dbReference type="EMBL" id="SEYY01020567">
    <property type="protein sequence ID" value="KAB7497207.1"/>
    <property type="molecule type" value="Genomic_DNA"/>
</dbReference>
<evidence type="ECO:0000259" key="20">
    <source>
        <dbReference type="SMART" id="SM01022"/>
    </source>
</evidence>
<comment type="function">
    <text evidence="16">Transcription coactivator which associates with nuclear receptors, transcriptional coactivators including EP300, CREBBP and NCOA1, and basal transcription factors like TBP and TFIIA to facilitate nuclear receptors-mediated transcription. May thereby play an important role in establishing distinct coactivator complexes under different cellular conditions. Plays a role in thyroid hormone receptor and estrogen receptor transactivation. Also involved in androgen receptor transactivation. Plays a pivotal role in the transactivation of NF-kappa-B, SRF and AP1. Acts as a mediator of transrepression between nuclear receptor and either AP1 or NF-kappa-B. May play a role in the development of neuromuscular junction. May play a role in late myogenic differentiation. Also functions as part of the RQC trigger (RQT) complex that activates the ribosome quality control (RQC) pathway, a pathway that degrades nascent peptide chains during problematic translation.</text>
</comment>
<dbReference type="SMART" id="SM01022">
    <property type="entry name" value="ASCH"/>
    <property type="match status" value="1"/>
</dbReference>
<feature type="domain" description="ASCH" evidence="20">
    <location>
        <begin position="377"/>
        <end position="490"/>
    </location>
</feature>
<dbReference type="Pfam" id="PF23134">
    <property type="entry name" value="TRIP4_3rd"/>
    <property type="match status" value="1"/>
</dbReference>
<keyword evidence="14" id="KW-0206">Cytoskeleton</keyword>
<evidence type="ECO:0000256" key="7">
    <source>
        <dbReference type="ARBA" id="ARBA00022723"/>
    </source>
</evidence>
<dbReference type="InterPro" id="IPR056993">
    <property type="entry name" value="TRIP4_3rd_dom"/>
</dbReference>
<keyword evidence="4" id="KW-0963">Cytoplasm</keyword>
<dbReference type="GO" id="GO:0005813">
    <property type="term" value="C:centrosome"/>
    <property type="evidence" value="ECO:0007669"/>
    <property type="project" value="UniProtKB-SubCell"/>
</dbReference>
<dbReference type="Gene3D" id="2.30.130.30">
    <property type="entry name" value="Hypothetical protein"/>
    <property type="match status" value="1"/>
</dbReference>
<dbReference type="InterPro" id="IPR056994">
    <property type="entry name" value="TRI4_N"/>
</dbReference>
<keyword evidence="22" id="KW-1185">Reference proteome</keyword>
<dbReference type="GO" id="GO:0005634">
    <property type="term" value="C:nucleus"/>
    <property type="evidence" value="ECO:0007669"/>
    <property type="project" value="UniProtKB-SubCell"/>
</dbReference>
<name>A0A5N5ST80_9CRUS</name>
<evidence type="ECO:0000256" key="19">
    <source>
        <dbReference type="ARBA" id="ARBA00075052"/>
    </source>
</evidence>
<dbReference type="GO" id="GO:0005829">
    <property type="term" value="C:cytosol"/>
    <property type="evidence" value="ECO:0007669"/>
    <property type="project" value="UniProtKB-SubCell"/>
</dbReference>
<dbReference type="InterPro" id="IPR015947">
    <property type="entry name" value="PUA-like_sf"/>
</dbReference>
<dbReference type="Pfam" id="PF04266">
    <property type="entry name" value="ASCH"/>
    <property type="match status" value="1"/>
</dbReference>
<dbReference type="OrthoDB" id="338816at2759"/>
<comment type="subunit">
    <text evidence="17">Interacts with the thyroid hormone receptor/TR (via the ligand-binding domain); this interaction requires the presence of thyroid hormone. Interacts with the androgen receptor/AR; in an androgen, testosterone and dihydrotestosterone-dependent manner. Interacts with ESR1 (estrogen ligand-bound); competes with UFSP2. Interacts with UFSP2; competes with ligand-bound ESR1. Interacts with DDRGK1 and UFL1; the interaction with DDRGK1 is direct. Interacts with NCOA1. Interacts with EP300. Part of the ASC-1 complex, that contains TRIP4, ASCC1, ASCC2 and ASCC3. Identified in the RQT (ribosome quality control trigger) complex, that contains ASCC2, ASCC3 and TRIP4. Interacts with NEK6. Interacts with CSRP1. Interacts with ZCCHC4.</text>
</comment>
<evidence type="ECO:0000256" key="5">
    <source>
        <dbReference type="ARBA" id="ARBA00022499"/>
    </source>
</evidence>
<evidence type="ECO:0000256" key="15">
    <source>
        <dbReference type="ARBA" id="ARBA00023242"/>
    </source>
</evidence>
<keyword evidence="12" id="KW-0805">Transcription regulation</keyword>
<evidence type="ECO:0000256" key="10">
    <source>
        <dbReference type="ARBA" id="ARBA00022843"/>
    </source>
</evidence>
<evidence type="ECO:0000256" key="17">
    <source>
        <dbReference type="ARBA" id="ARBA00065803"/>
    </source>
</evidence>
<dbReference type="PANTHER" id="PTHR12963:SF4">
    <property type="entry name" value="ACTIVATING SIGNAL COINTEGRATOR 1"/>
    <property type="match status" value="1"/>
</dbReference>
<dbReference type="Pfam" id="PF23135">
    <property type="entry name" value="TRI4_N"/>
    <property type="match status" value="1"/>
</dbReference>
<dbReference type="Proteomes" id="UP000326759">
    <property type="component" value="Unassembled WGS sequence"/>
</dbReference>
<accession>A0A5N5ST80</accession>
<keyword evidence="7" id="KW-0479">Metal-binding</keyword>
<keyword evidence="6" id="KW-0597">Phosphoprotein</keyword>
<dbReference type="CDD" id="cd06554">
    <property type="entry name" value="ASCH_ASC-1_like"/>
    <property type="match status" value="1"/>
</dbReference>
<evidence type="ECO:0000256" key="8">
    <source>
        <dbReference type="ARBA" id="ARBA00022771"/>
    </source>
</evidence>